<proteinExistence type="inferred from homology"/>
<dbReference type="InterPro" id="IPR006027">
    <property type="entry name" value="NusB_RsmB_TIM44"/>
</dbReference>
<feature type="domain" description="SAM-dependent MTase RsmB/NOP-type" evidence="15">
    <location>
        <begin position="149"/>
        <end position="414"/>
    </location>
</feature>
<evidence type="ECO:0000256" key="6">
    <source>
        <dbReference type="ARBA" id="ARBA00022552"/>
    </source>
</evidence>
<dbReference type="InterPro" id="IPR004573">
    <property type="entry name" value="rRNA_ssu_MeTfrase_B"/>
</dbReference>
<dbReference type="NCBIfam" id="NF011494">
    <property type="entry name" value="PRK14902.1"/>
    <property type="match status" value="1"/>
</dbReference>
<dbReference type="PROSITE" id="PS01153">
    <property type="entry name" value="NOL1_NOP2_SUN"/>
    <property type="match status" value="1"/>
</dbReference>
<comment type="catalytic activity">
    <reaction evidence="13">
        <text>cytidine(967) in 16S rRNA + S-adenosyl-L-methionine = 5-methylcytidine(967) in 16S rRNA + S-adenosyl-L-homocysteine + H(+)</text>
        <dbReference type="Rhea" id="RHEA:42748"/>
        <dbReference type="Rhea" id="RHEA-COMP:10219"/>
        <dbReference type="Rhea" id="RHEA-COMP:10220"/>
        <dbReference type="ChEBI" id="CHEBI:15378"/>
        <dbReference type="ChEBI" id="CHEBI:57856"/>
        <dbReference type="ChEBI" id="CHEBI:59789"/>
        <dbReference type="ChEBI" id="CHEBI:74483"/>
        <dbReference type="ChEBI" id="CHEBI:82748"/>
        <dbReference type="EC" id="2.1.1.176"/>
    </reaction>
</comment>
<dbReference type="NCBIfam" id="TIGR00563">
    <property type="entry name" value="rsmB"/>
    <property type="match status" value="1"/>
</dbReference>
<evidence type="ECO:0000256" key="1">
    <source>
        <dbReference type="ARBA" id="ARBA00002724"/>
    </source>
</evidence>
<name>A0A6N4THA3_9FIRM</name>
<dbReference type="PANTHER" id="PTHR22807">
    <property type="entry name" value="NOP2 YEAST -RELATED NOL1/NOP2/FMU SUN DOMAIN-CONTAINING"/>
    <property type="match status" value="1"/>
</dbReference>
<evidence type="ECO:0000256" key="9">
    <source>
        <dbReference type="ARBA" id="ARBA00022691"/>
    </source>
</evidence>
<dbReference type="GO" id="GO:0006355">
    <property type="term" value="P:regulation of DNA-templated transcription"/>
    <property type="evidence" value="ECO:0007669"/>
    <property type="project" value="InterPro"/>
</dbReference>
<dbReference type="EC" id="2.1.1.176" evidence="4"/>
<evidence type="ECO:0000256" key="4">
    <source>
        <dbReference type="ARBA" id="ARBA00012140"/>
    </source>
</evidence>
<dbReference type="InterPro" id="IPR035926">
    <property type="entry name" value="NusB-like_sf"/>
</dbReference>
<dbReference type="SUPFAM" id="SSF48013">
    <property type="entry name" value="NusB-like"/>
    <property type="match status" value="1"/>
</dbReference>
<sequence length="414" mass="47109">MKAREFAWEALCAICLENTYSNLYLRKHLDSVEEADRSLATMIIYGTLQNARLCRYEWSDFVKRKPDDKIALLLDMSVYQLLFMEKIPSYAIINDAVELAKKKSHAKVGNMVNAILRNVMKQGKKEISGNFVEKLALETSHPEWIVQMWKAQYGEEICKNICFSNMETKPQSARVNTLKTTKEEVLKDPMFEEGKLAKYAVVYKGTSIASTTWYKEGKLAIQDEASQLVAEVLDPKPKESILDVCAAPGTKSMHIAQLMENKGELICGDIHEHRVKLMEESAQRLGVKIVNAKCMDATVLDGVKEDFDRVLCDVPCSGYGVLSRKSDIKYHMKSEDMDTLLPLQQSILQCASAKVKQGGILVYSTCTLNKKENEKQVAKFLKEHEDFILLEERTIFPFEYNSDGFYMAKMQRKG</sequence>
<dbReference type="Proteomes" id="UP000464754">
    <property type="component" value="Chromosome"/>
</dbReference>
<feature type="binding site" evidence="14">
    <location>
        <position position="313"/>
    </location>
    <ligand>
        <name>S-adenosyl-L-methionine</name>
        <dbReference type="ChEBI" id="CHEBI:59789"/>
    </ligand>
</feature>
<dbReference type="PRINTS" id="PR02008">
    <property type="entry name" value="RCMTFAMILY"/>
</dbReference>
<dbReference type="GO" id="GO:0003723">
    <property type="term" value="F:RNA binding"/>
    <property type="evidence" value="ECO:0007669"/>
    <property type="project" value="UniProtKB-UniRule"/>
</dbReference>
<evidence type="ECO:0000256" key="2">
    <source>
        <dbReference type="ARBA" id="ARBA00004496"/>
    </source>
</evidence>
<dbReference type="GO" id="GO:0005737">
    <property type="term" value="C:cytoplasm"/>
    <property type="evidence" value="ECO:0007669"/>
    <property type="project" value="UniProtKB-SubCell"/>
</dbReference>
<evidence type="ECO:0000256" key="13">
    <source>
        <dbReference type="ARBA" id="ARBA00047283"/>
    </source>
</evidence>
<dbReference type="FunFam" id="3.40.50.150:FF:000022">
    <property type="entry name" value="Ribosomal RNA small subunit methyltransferase B"/>
    <property type="match status" value="1"/>
</dbReference>
<dbReference type="InterPro" id="IPR001678">
    <property type="entry name" value="MeTrfase_RsmB-F_NOP2_dom"/>
</dbReference>
<dbReference type="CDD" id="cd02440">
    <property type="entry name" value="AdoMet_MTases"/>
    <property type="match status" value="1"/>
</dbReference>
<dbReference type="Gene3D" id="3.30.70.1170">
    <property type="entry name" value="Sun protein, domain 3"/>
    <property type="match status" value="1"/>
</dbReference>
<dbReference type="SUPFAM" id="SSF53335">
    <property type="entry name" value="S-adenosyl-L-methionine-dependent methyltransferases"/>
    <property type="match status" value="1"/>
</dbReference>
<gene>
    <name evidence="16" type="primary">rsmB</name>
    <name evidence="16" type="ORF">Aargi30884_10420</name>
</gene>
<evidence type="ECO:0000256" key="10">
    <source>
        <dbReference type="ARBA" id="ARBA00022884"/>
    </source>
</evidence>
<keyword evidence="9 14" id="KW-0949">S-adenosyl-L-methionine</keyword>
<dbReference type="RefSeq" id="WP_115715320.1">
    <property type="nucleotide sequence ID" value="NZ_AP019695.1"/>
</dbReference>
<evidence type="ECO:0000256" key="11">
    <source>
        <dbReference type="ARBA" id="ARBA00030399"/>
    </source>
</evidence>
<reference evidence="17" key="1">
    <citation type="submission" date="2019-05" db="EMBL/GenBank/DDBJ databases">
        <title>Complete genome sequencing of Absiella argi strain JCM 30884.</title>
        <authorList>
            <person name="Sakamoto M."/>
            <person name="Murakami T."/>
            <person name="Mori H."/>
        </authorList>
    </citation>
    <scope>NUCLEOTIDE SEQUENCE [LARGE SCALE GENOMIC DNA]</scope>
    <source>
        <strain evidence="17">JCM 30884</strain>
    </source>
</reference>
<dbReference type="PANTHER" id="PTHR22807:SF53">
    <property type="entry name" value="RIBOSOMAL RNA SMALL SUBUNIT METHYLTRANSFERASE B-RELATED"/>
    <property type="match status" value="1"/>
</dbReference>
<feature type="binding site" evidence="14">
    <location>
        <position position="269"/>
    </location>
    <ligand>
        <name>S-adenosyl-L-methionine</name>
        <dbReference type="ChEBI" id="CHEBI:59789"/>
    </ligand>
</feature>
<dbReference type="Pfam" id="PF01189">
    <property type="entry name" value="Methyltr_RsmB-F"/>
    <property type="match status" value="1"/>
</dbReference>
<comment type="similarity">
    <text evidence="3 14">Belongs to the class I-like SAM-binding methyltransferase superfamily. RsmB/NOP family.</text>
</comment>
<keyword evidence="10 14" id="KW-0694">RNA-binding</keyword>
<keyword evidence="8 14" id="KW-0808">Transferase</keyword>
<dbReference type="AlphaFoldDB" id="A0A6N4THA3"/>
<evidence type="ECO:0000313" key="17">
    <source>
        <dbReference type="Proteomes" id="UP000464754"/>
    </source>
</evidence>
<evidence type="ECO:0000256" key="8">
    <source>
        <dbReference type="ARBA" id="ARBA00022679"/>
    </source>
</evidence>
<evidence type="ECO:0000256" key="12">
    <source>
        <dbReference type="ARBA" id="ARBA00031088"/>
    </source>
</evidence>
<dbReference type="PROSITE" id="PS51686">
    <property type="entry name" value="SAM_MT_RSMB_NOP"/>
    <property type="match status" value="1"/>
</dbReference>
<feature type="active site" description="Nucleophile" evidence="14">
    <location>
        <position position="366"/>
    </location>
</feature>
<comment type="subcellular location">
    <subcellularLocation>
        <location evidence="2">Cytoplasm</location>
    </subcellularLocation>
</comment>
<comment type="caution">
    <text evidence="14">Lacks conserved residue(s) required for the propagation of feature annotation.</text>
</comment>
<evidence type="ECO:0000259" key="15">
    <source>
        <dbReference type="PROSITE" id="PS51686"/>
    </source>
</evidence>
<evidence type="ECO:0000256" key="7">
    <source>
        <dbReference type="ARBA" id="ARBA00022603"/>
    </source>
</evidence>
<dbReference type="Gene3D" id="3.40.50.150">
    <property type="entry name" value="Vaccinia Virus protein VP39"/>
    <property type="match status" value="1"/>
</dbReference>
<dbReference type="InterPro" id="IPR023267">
    <property type="entry name" value="RCMT"/>
</dbReference>
<keyword evidence="7 14" id="KW-0489">Methyltransferase</keyword>
<dbReference type="InterPro" id="IPR018314">
    <property type="entry name" value="RsmB/NOL1/NOP2-like_CS"/>
</dbReference>
<organism evidence="16 17">
    <name type="scientific">Amedibacterium intestinale</name>
    <dbReference type="NCBI Taxonomy" id="2583452"/>
    <lineage>
        <taxon>Bacteria</taxon>
        <taxon>Bacillati</taxon>
        <taxon>Bacillota</taxon>
        <taxon>Erysipelotrichia</taxon>
        <taxon>Erysipelotrichales</taxon>
        <taxon>Erysipelotrichaceae</taxon>
        <taxon>Amedibacterium</taxon>
    </lineage>
</organism>
<evidence type="ECO:0000313" key="16">
    <source>
        <dbReference type="EMBL" id="BBK22139.1"/>
    </source>
</evidence>
<dbReference type="InterPro" id="IPR029063">
    <property type="entry name" value="SAM-dependent_MTases_sf"/>
</dbReference>
<dbReference type="Pfam" id="PF22458">
    <property type="entry name" value="RsmF-B_ferredox"/>
    <property type="match status" value="1"/>
</dbReference>
<comment type="function">
    <text evidence="1">Specifically methylates the cytosine at position 967 (m5C967) of 16S rRNA.</text>
</comment>
<protein>
    <recommendedName>
        <fullName evidence="4">16S rRNA (cytosine(967)-C(5))-methyltransferase</fullName>
        <ecNumber evidence="4">2.1.1.176</ecNumber>
    </recommendedName>
    <alternativeName>
        <fullName evidence="11">16S rRNA m5C967 methyltransferase</fullName>
    </alternativeName>
    <alternativeName>
        <fullName evidence="12">rRNA (cytosine-C(5)-)-methyltransferase RsmB</fullName>
    </alternativeName>
</protein>
<dbReference type="EMBL" id="AP019695">
    <property type="protein sequence ID" value="BBK22139.1"/>
    <property type="molecule type" value="Genomic_DNA"/>
</dbReference>
<keyword evidence="17" id="KW-1185">Reference proteome</keyword>
<accession>A0A6N4THA3</accession>
<feature type="binding site" evidence="14">
    <location>
        <position position="296"/>
    </location>
    <ligand>
        <name>S-adenosyl-L-methionine</name>
        <dbReference type="ChEBI" id="CHEBI:59789"/>
    </ligand>
</feature>
<keyword evidence="6" id="KW-0698">rRNA processing</keyword>
<evidence type="ECO:0000256" key="14">
    <source>
        <dbReference type="PROSITE-ProRule" id="PRU01023"/>
    </source>
</evidence>
<dbReference type="GO" id="GO:0008649">
    <property type="term" value="F:rRNA methyltransferase activity"/>
    <property type="evidence" value="ECO:0007669"/>
    <property type="project" value="InterPro"/>
</dbReference>
<keyword evidence="5" id="KW-0963">Cytoplasm</keyword>
<dbReference type="Gene3D" id="1.10.940.10">
    <property type="entry name" value="NusB-like"/>
    <property type="match status" value="1"/>
</dbReference>
<evidence type="ECO:0000256" key="5">
    <source>
        <dbReference type="ARBA" id="ARBA00022490"/>
    </source>
</evidence>
<dbReference type="InterPro" id="IPR049560">
    <property type="entry name" value="MeTrfase_RsmB-F_NOP2_cat"/>
</dbReference>
<dbReference type="InterPro" id="IPR054728">
    <property type="entry name" value="RsmB-like_ferredoxin"/>
</dbReference>
<evidence type="ECO:0000256" key="3">
    <source>
        <dbReference type="ARBA" id="ARBA00007494"/>
    </source>
</evidence>
<dbReference type="KEGG" id="aarg:Aargi30884_10420"/>
<dbReference type="Pfam" id="PF01029">
    <property type="entry name" value="NusB"/>
    <property type="match status" value="1"/>
</dbReference>